<dbReference type="Pfam" id="PF01480">
    <property type="entry name" value="PWI"/>
    <property type="match status" value="1"/>
</dbReference>
<dbReference type="Gene3D" id="1.20.1390.10">
    <property type="entry name" value="PWI domain"/>
    <property type="match status" value="1"/>
</dbReference>
<feature type="compositionally biased region" description="Pro residues" evidence="3">
    <location>
        <begin position="56"/>
        <end position="68"/>
    </location>
</feature>
<dbReference type="GO" id="GO:0005681">
    <property type="term" value="C:spliceosomal complex"/>
    <property type="evidence" value="ECO:0007669"/>
    <property type="project" value="TreeGrafter"/>
</dbReference>
<feature type="region of interest" description="Disordered" evidence="3">
    <location>
        <begin position="416"/>
        <end position="495"/>
    </location>
</feature>
<sequence length="765" mass="84942">MYNPPYQAPGQYGAPGDYGGFPGAPPGMGPPPGMAAPGIGAPPGIQQQEAHQPGRPGFPPSFQPPPNMPNINFSAPVIRLGTSGPSKPDDRGGREDRDRGGRRPGLGGGERSDFRGERDRIVQIQPPTKEEIIKTIFVGGITEGAGGDEGIERILNAAGSLRRWIRATDADGKPCKFGFAEYEDPESLSTAIEVLRDVEVPVKLQGPGEAKTDEEPQVEMSKLMIVTDDNTLTYIEQLAESQGGKDTDAAQMRLDHAREALDLVLNDLRNPSVPTQKDDLSNIDRDGDVSMADGTKVDANGEVVTIPIAIDDELSDIPAEMRETVAKEIAAFRDRSNRRDLERLKREEEMEQQERSRMLNGERHNHLASPPPSAPAGPAGTNGIPSGPRGAPAGPKGFGVQVPRDYQKGVTFVNGTALSGASAFEDEDTDASDGELERRRKEKRDAELEKQFLDQERRWLNRERSRTAAVEREKTRDKDEASRNNDEKETMRKRLHEWNDDIEAARKVEEYYADRSNWIRNRASFRQHEIANDDADRAAEQRERARELHQRQRAGAMADDFFSRQEAEMFNREPEREEDESREQRPGPARFKLSLGAAAAQKAAAQNASQATKRTVAEVEGLLEDEEEESKSGGRRTLIPIEYDPSTSAGMSEEDRAQAARQLAADIPNDRSGLWAWDVKWEFVDESVIEERLKPFVEKKIVEYLGVQEQMLVDVVVNALTTRGKPQDLVGQLEGALDEEAEVLVRKLWRMLIFFSESEKRGLAA</sequence>
<feature type="region of interest" description="Disordered" evidence="3">
    <location>
        <begin position="528"/>
        <end position="562"/>
    </location>
</feature>
<protein>
    <recommendedName>
        <fullName evidence="8">PWI domain-containing protein</fullName>
    </recommendedName>
</protein>
<feature type="compositionally biased region" description="Basic and acidic residues" evidence="3">
    <location>
        <begin position="528"/>
        <end position="550"/>
    </location>
</feature>
<dbReference type="GO" id="GO:0006397">
    <property type="term" value="P:mRNA processing"/>
    <property type="evidence" value="ECO:0007669"/>
    <property type="project" value="UniProtKB-KW"/>
</dbReference>
<dbReference type="STRING" id="5601.A0A0D2G3S4"/>
<dbReference type="PANTHER" id="PTHR18806:SF4">
    <property type="entry name" value="RNA-BINDING PROTEIN 25"/>
    <property type="match status" value="1"/>
</dbReference>
<dbReference type="HOGENOM" id="CLU_009938_0_0_1"/>
<dbReference type="EMBL" id="KN846959">
    <property type="protein sequence ID" value="KIW66719.1"/>
    <property type="molecule type" value="Genomic_DNA"/>
</dbReference>
<feature type="region of interest" description="Disordered" evidence="3">
    <location>
        <begin position="1"/>
        <end position="119"/>
    </location>
</feature>
<feature type="region of interest" description="Disordered" evidence="3">
    <location>
        <begin position="620"/>
        <end position="650"/>
    </location>
</feature>
<feature type="compositionally biased region" description="Basic and acidic residues" evidence="3">
    <location>
        <begin position="435"/>
        <end position="495"/>
    </location>
</feature>
<evidence type="ECO:0000256" key="2">
    <source>
        <dbReference type="PROSITE-ProRule" id="PRU00176"/>
    </source>
</evidence>
<accession>A0A0D2G3S4</accession>
<feature type="region of interest" description="Disordered" evidence="3">
    <location>
        <begin position="332"/>
        <end position="402"/>
    </location>
</feature>
<feature type="compositionally biased region" description="Basic and acidic residues" evidence="3">
    <location>
        <begin position="332"/>
        <end position="365"/>
    </location>
</feature>
<dbReference type="PANTHER" id="PTHR18806">
    <property type="entry name" value="RBM25 PROTEIN"/>
    <property type="match status" value="1"/>
</dbReference>
<dbReference type="Gene3D" id="3.30.70.330">
    <property type="match status" value="1"/>
</dbReference>
<evidence type="ECO:0000313" key="7">
    <source>
        <dbReference type="Proteomes" id="UP000054266"/>
    </source>
</evidence>
<evidence type="ECO:0000259" key="5">
    <source>
        <dbReference type="PROSITE" id="PS51025"/>
    </source>
</evidence>
<feature type="domain" description="RRM" evidence="4">
    <location>
        <begin position="134"/>
        <end position="223"/>
    </location>
</feature>
<feature type="compositionally biased region" description="Acidic residues" evidence="3">
    <location>
        <begin position="424"/>
        <end position="434"/>
    </location>
</feature>
<organism evidence="6 7">
    <name type="scientific">Phialophora macrospora</name>
    <dbReference type="NCBI Taxonomy" id="1851006"/>
    <lineage>
        <taxon>Eukaryota</taxon>
        <taxon>Fungi</taxon>
        <taxon>Dikarya</taxon>
        <taxon>Ascomycota</taxon>
        <taxon>Pezizomycotina</taxon>
        <taxon>Eurotiomycetes</taxon>
        <taxon>Chaetothyriomycetidae</taxon>
        <taxon>Chaetothyriales</taxon>
        <taxon>Herpotrichiellaceae</taxon>
        <taxon>Phialophora</taxon>
    </lineage>
</organism>
<evidence type="ECO:0000256" key="1">
    <source>
        <dbReference type="ARBA" id="ARBA00022664"/>
    </source>
</evidence>
<dbReference type="InterPro" id="IPR000504">
    <property type="entry name" value="RRM_dom"/>
</dbReference>
<dbReference type="GO" id="GO:0003729">
    <property type="term" value="F:mRNA binding"/>
    <property type="evidence" value="ECO:0007669"/>
    <property type="project" value="TreeGrafter"/>
</dbReference>
<dbReference type="PROSITE" id="PS51025">
    <property type="entry name" value="PWI"/>
    <property type="match status" value="1"/>
</dbReference>
<dbReference type="InterPro" id="IPR036483">
    <property type="entry name" value="PWI_dom_sf"/>
</dbReference>
<dbReference type="PROSITE" id="PS50102">
    <property type="entry name" value="RRM"/>
    <property type="match status" value="1"/>
</dbReference>
<dbReference type="InterPro" id="IPR035979">
    <property type="entry name" value="RBD_domain_sf"/>
</dbReference>
<gene>
    <name evidence="6" type="ORF">PV04_06023</name>
</gene>
<evidence type="ECO:0000256" key="3">
    <source>
        <dbReference type="SAM" id="MobiDB-lite"/>
    </source>
</evidence>
<name>A0A0D2G3S4_9EURO</name>
<dbReference type="InterPro" id="IPR012677">
    <property type="entry name" value="Nucleotide-bd_a/b_plait_sf"/>
</dbReference>
<dbReference type="SUPFAM" id="SSF101233">
    <property type="entry name" value="PWI domain"/>
    <property type="match status" value="1"/>
</dbReference>
<evidence type="ECO:0000259" key="4">
    <source>
        <dbReference type="PROSITE" id="PS50102"/>
    </source>
</evidence>
<dbReference type="InterPro" id="IPR052768">
    <property type="entry name" value="RBM25"/>
</dbReference>
<keyword evidence="7" id="KW-1185">Reference proteome</keyword>
<keyword evidence="1" id="KW-0507">mRNA processing</keyword>
<dbReference type="SMART" id="SM00311">
    <property type="entry name" value="PWI"/>
    <property type="match status" value="1"/>
</dbReference>
<evidence type="ECO:0000313" key="6">
    <source>
        <dbReference type="EMBL" id="KIW66719.1"/>
    </source>
</evidence>
<feature type="compositionally biased region" description="Pro residues" evidence="3">
    <location>
        <begin position="23"/>
        <end position="34"/>
    </location>
</feature>
<keyword evidence="2" id="KW-0694">RNA-binding</keyword>
<feature type="compositionally biased region" description="Basic and acidic residues" evidence="3">
    <location>
        <begin position="110"/>
        <end position="119"/>
    </location>
</feature>
<dbReference type="InterPro" id="IPR034268">
    <property type="entry name" value="RBM25_RRM"/>
</dbReference>
<feature type="compositionally biased region" description="Basic and acidic residues" evidence="3">
    <location>
        <begin position="87"/>
        <end position="101"/>
    </location>
</feature>
<feature type="domain" description="PWI" evidence="5">
    <location>
        <begin position="672"/>
        <end position="765"/>
    </location>
</feature>
<reference evidence="6 7" key="1">
    <citation type="submission" date="2015-01" db="EMBL/GenBank/DDBJ databases">
        <title>The Genome Sequence of Capronia semiimmersa CBS27337.</title>
        <authorList>
            <consortium name="The Broad Institute Genomics Platform"/>
            <person name="Cuomo C."/>
            <person name="de Hoog S."/>
            <person name="Gorbushina A."/>
            <person name="Stielow B."/>
            <person name="Teixiera M."/>
            <person name="Abouelleil A."/>
            <person name="Chapman S.B."/>
            <person name="Priest M."/>
            <person name="Young S.K."/>
            <person name="Wortman J."/>
            <person name="Nusbaum C."/>
            <person name="Birren B."/>
        </authorList>
    </citation>
    <scope>NUCLEOTIDE SEQUENCE [LARGE SCALE GENOMIC DNA]</scope>
    <source>
        <strain evidence="6 7">CBS 27337</strain>
    </source>
</reference>
<dbReference type="AlphaFoldDB" id="A0A0D2G3S4"/>
<evidence type="ECO:0008006" key="8">
    <source>
        <dbReference type="Google" id="ProtNLM"/>
    </source>
</evidence>
<dbReference type="CDD" id="cd12446">
    <property type="entry name" value="RRM_RBM25"/>
    <property type="match status" value="1"/>
</dbReference>
<feature type="region of interest" description="Disordered" evidence="3">
    <location>
        <begin position="569"/>
        <end position="588"/>
    </location>
</feature>
<feature type="compositionally biased region" description="Low complexity" evidence="3">
    <location>
        <begin position="35"/>
        <end position="45"/>
    </location>
</feature>
<dbReference type="InterPro" id="IPR002483">
    <property type="entry name" value="PWI_dom"/>
</dbReference>
<dbReference type="Proteomes" id="UP000054266">
    <property type="component" value="Unassembled WGS sequence"/>
</dbReference>
<proteinExistence type="predicted"/>
<dbReference type="SUPFAM" id="SSF54928">
    <property type="entry name" value="RNA-binding domain, RBD"/>
    <property type="match status" value="1"/>
</dbReference>